<sequence>TIYWDYVIIEEFNKYSDLAATFSDIGCRSERTIHCFDIICKSNSDRALDRPLNKVMILHLSNFQYILNHPDIHLCIIDQIKIIQTQFNSSNNAKLISDRLDSLQFCIFQQKFQILLSNRDVWRCANLLCVISVKLNEQQLDDVFEFFMDGLFDEGYYIHENCASSIAKIALKLNERQLNKVFKCLMNININFSNLFKMLQR</sequence>
<feature type="non-terminal residue" evidence="1">
    <location>
        <position position="1"/>
    </location>
</feature>
<gene>
    <name evidence="1" type="ORF">RFI_37329</name>
</gene>
<protein>
    <submittedName>
        <fullName evidence="1">Uncharacterized protein</fullName>
    </submittedName>
</protein>
<dbReference type="AlphaFoldDB" id="X6LHC5"/>
<evidence type="ECO:0000313" key="1">
    <source>
        <dbReference type="EMBL" id="ETO00130.1"/>
    </source>
</evidence>
<comment type="caution">
    <text evidence="1">The sequence shown here is derived from an EMBL/GenBank/DDBJ whole genome shotgun (WGS) entry which is preliminary data.</text>
</comment>
<reference evidence="1 2" key="1">
    <citation type="journal article" date="2013" name="Curr. Biol.">
        <title>The Genome of the Foraminiferan Reticulomyxa filosa.</title>
        <authorList>
            <person name="Glockner G."/>
            <person name="Hulsmann N."/>
            <person name="Schleicher M."/>
            <person name="Noegel A.A."/>
            <person name="Eichinger L."/>
            <person name="Gallinger C."/>
            <person name="Pawlowski J."/>
            <person name="Sierra R."/>
            <person name="Euteneuer U."/>
            <person name="Pillet L."/>
            <person name="Moustafa A."/>
            <person name="Platzer M."/>
            <person name="Groth M."/>
            <person name="Szafranski K."/>
            <person name="Schliwa M."/>
        </authorList>
    </citation>
    <scope>NUCLEOTIDE SEQUENCE [LARGE SCALE GENOMIC DNA]</scope>
</reference>
<evidence type="ECO:0000313" key="2">
    <source>
        <dbReference type="Proteomes" id="UP000023152"/>
    </source>
</evidence>
<dbReference type="Proteomes" id="UP000023152">
    <property type="component" value="Unassembled WGS sequence"/>
</dbReference>
<dbReference type="EMBL" id="ASPP01041894">
    <property type="protein sequence ID" value="ETO00130.1"/>
    <property type="molecule type" value="Genomic_DNA"/>
</dbReference>
<organism evidence="1 2">
    <name type="scientific">Reticulomyxa filosa</name>
    <dbReference type="NCBI Taxonomy" id="46433"/>
    <lineage>
        <taxon>Eukaryota</taxon>
        <taxon>Sar</taxon>
        <taxon>Rhizaria</taxon>
        <taxon>Retaria</taxon>
        <taxon>Foraminifera</taxon>
        <taxon>Monothalamids</taxon>
        <taxon>Reticulomyxidae</taxon>
        <taxon>Reticulomyxa</taxon>
    </lineage>
</organism>
<accession>X6LHC5</accession>
<keyword evidence="2" id="KW-1185">Reference proteome</keyword>
<proteinExistence type="predicted"/>
<name>X6LHC5_RETFI</name>